<dbReference type="InterPro" id="IPR025961">
    <property type="entry name" value="Metal_resist"/>
</dbReference>
<comment type="caution">
    <text evidence="1">The sequence shown here is derived from an EMBL/GenBank/DDBJ whole genome shotgun (WGS) entry which is preliminary data.</text>
</comment>
<evidence type="ECO:0000313" key="1">
    <source>
        <dbReference type="EMBL" id="OHT21795.1"/>
    </source>
</evidence>
<accession>A0A1S1HHS7</accession>
<name>A0A1S1HHS7_9SPHN</name>
<dbReference type="OrthoDB" id="7450844at2"/>
<gene>
    <name evidence="1" type="primary">cnrR_2</name>
    <name evidence="1" type="ORF">BHE75_03806</name>
</gene>
<dbReference type="Gene3D" id="1.20.120.1490">
    <property type="match status" value="1"/>
</dbReference>
<dbReference type="Proteomes" id="UP000179467">
    <property type="component" value="Unassembled WGS sequence"/>
</dbReference>
<dbReference type="EMBL" id="MIPT01000001">
    <property type="protein sequence ID" value="OHT21795.1"/>
    <property type="molecule type" value="Genomic_DNA"/>
</dbReference>
<protein>
    <submittedName>
        <fullName evidence="1">Nickel and cobalt resistance protein CnrR</fullName>
    </submittedName>
</protein>
<reference evidence="1 2" key="1">
    <citation type="submission" date="2016-09" db="EMBL/GenBank/DDBJ databases">
        <title>Metabolic pathway, cell adaptation mechanisms and a novel monoxygenase revealed through proteogenomic-transcription analysis of a Sphingomonas haloaromaticamans strain degrading the fungicide ortho-phenylphenol.</title>
        <authorList>
            <person name="Perruchon C."/>
            <person name="Papadopoulou E.S."/>
            <person name="Rousidou C."/>
            <person name="Vasileiadis S."/>
            <person name="Tanou G."/>
            <person name="Amoutzias G."/>
            <person name="Molassiotis A."/>
            <person name="Karpouzas D.G."/>
        </authorList>
    </citation>
    <scope>NUCLEOTIDE SEQUENCE [LARGE SCALE GENOMIC DNA]</scope>
    <source>
        <strain evidence="1 2">P3</strain>
    </source>
</reference>
<organism evidence="1 2">
    <name type="scientific">Edaphosphingomonas haloaromaticamans</name>
    <dbReference type="NCBI Taxonomy" id="653954"/>
    <lineage>
        <taxon>Bacteria</taxon>
        <taxon>Pseudomonadati</taxon>
        <taxon>Pseudomonadota</taxon>
        <taxon>Alphaproteobacteria</taxon>
        <taxon>Sphingomonadales</taxon>
        <taxon>Rhizorhabdaceae</taxon>
        <taxon>Edaphosphingomonas</taxon>
    </lineage>
</organism>
<dbReference type="AlphaFoldDB" id="A0A1S1HHS7"/>
<keyword evidence="2" id="KW-1185">Reference proteome</keyword>
<dbReference type="RefSeq" id="WP_070934782.1">
    <property type="nucleotide sequence ID" value="NZ_MIPT01000001.1"/>
</dbReference>
<dbReference type="Pfam" id="PF13801">
    <property type="entry name" value="Metal_resist"/>
    <property type="match status" value="1"/>
</dbReference>
<sequence>MTDRSRFLFVILIAFGAALAGVFVGRSYIVAPPPVESELHQLLHEQLDLDPTQETRIEAIEARFAIQKQALELELRADNARLAQAIQTEHGYGPQVSAAIDRSHKAMGELQKVTLEHIFAMRGVLRPEQATRFDDAVVKALTVEAK</sequence>
<evidence type="ECO:0000313" key="2">
    <source>
        <dbReference type="Proteomes" id="UP000179467"/>
    </source>
</evidence>
<proteinExistence type="predicted"/>